<proteinExistence type="inferred from homology"/>
<dbReference type="EC" id="4.2.1.96" evidence="4"/>
<sequence length="103" mass="11841">MANQKLSEQELQAAFNKLNAETEHKWVIEAGKLSKTFTFKDFRQAFGFMTQCALYAEKKDHHPEWFNVYNKVSVQLMTHDVSGLSLKDFDLAKHMDAVAANCQ</sequence>
<dbReference type="PANTHER" id="PTHR12599:SF0">
    <property type="entry name" value="PTERIN-4-ALPHA-CARBINOLAMINE DEHYDRATASE"/>
    <property type="match status" value="1"/>
</dbReference>
<keyword evidence="3 4" id="KW-0456">Lyase</keyword>
<dbReference type="Proteomes" id="UP001597059">
    <property type="component" value="Unassembled WGS sequence"/>
</dbReference>
<dbReference type="PANTHER" id="PTHR12599">
    <property type="entry name" value="PTERIN-4-ALPHA-CARBINOLAMINE DEHYDRATASE"/>
    <property type="match status" value="1"/>
</dbReference>
<evidence type="ECO:0000313" key="5">
    <source>
        <dbReference type="EMBL" id="MFD1382662.1"/>
    </source>
</evidence>
<comment type="similarity">
    <text evidence="2 4">Belongs to the pterin-4-alpha-carbinolamine dehydratase family.</text>
</comment>
<dbReference type="NCBIfam" id="NF002018">
    <property type="entry name" value="PRK00823.1-3"/>
    <property type="match status" value="1"/>
</dbReference>
<dbReference type="EMBL" id="JBHTMN010000006">
    <property type="protein sequence ID" value="MFD1382662.1"/>
    <property type="molecule type" value="Genomic_DNA"/>
</dbReference>
<evidence type="ECO:0000313" key="6">
    <source>
        <dbReference type="Proteomes" id="UP001597059"/>
    </source>
</evidence>
<keyword evidence="6" id="KW-1185">Reference proteome</keyword>
<organism evidence="5 6">
    <name type="scientific">Rhodanobacter aciditrophus</name>
    <dbReference type="NCBI Taxonomy" id="1623218"/>
    <lineage>
        <taxon>Bacteria</taxon>
        <taxon>Pseudomonadati</taxon>
        <taxon>Pseudomonadota</taxon>
        <taxon>Gammaproteobacteria</taxon>
        <taxon>Lysobacterales</taxon>
        <taxon>Rhodanobacteraceae</taxon>
        <taxon>Rhodanobacter</taxon>
    </lineage>
</organism>
<evidence type="ECO:0000256" key="2">
    <source>
        <dbReference type="ARBA" id="ARBA00006472"/>
    </source>
</evidence>
<evidence type="ECO:0000256" key="3">
    <source>
        <dbReference type="ARBA" id="ARBA00023239"/>
    </source>
</evidence>
<reference evidence="6" key="1">
    <citation type="journal article" date="2019" name="Int. J. Syst. Evol. Microbiol.">
        <title>The Global Catalogue of Microorganisms (GCM) 10K type strain sequencing project: providing services to taxonomists for standard genome sequencing and annotation.</title>
        <authorList>
            <consortium name="The Broad Institute Genomics Platform"/>
            <consortium name="The Broad Institute Genome Sequencing Center for Infectious Disease"/>
            <person name="Wu L."/>
            <person name="Ma J."/>
        </authorList>
    </citation>
    <scope>NUCLEOTIDE SEQUENCE [LARGE SCALE GENOMIC DNA]</scope>
    <source>
        <strain evidence="6">JCM 30774</strain>
    </source>
</reference>
<protein>
    <recommendedName>
        <fullName evidence="4">Putative pterin-4-alpha-carbinolamine dehydratase</fullName>
        <shortName evidence="4">PHS</shortName>
        <ecNumber evidence="4">4.2.1.96</ecNumber>
    </recommendedName>
    <alternativeName>
        <fullName evidence="4">4-alpha-hydroxy-tetrahydropterin dehydratase</fullName>
    </alternativeName>
    <alternativeName>
        <fullName evidence="4">Pterin carbinolamine dehydratase</fullName>
        <shortName evidence="4">PCD</shortName>
    </alternativeName>
</protein>
<dbReference type="Gene3D" id="3.30.1360.20">
    <property type="entry name" value="Transcriptional coactivator/pterin dehydratase"/>
    <property type="match status" value="1"/>
</dbReference>
<name>A0ABW4AY99_9GAMM</name>
<dbReference type="Pfam" id="PF01329">
    <property type="entry name" value="Pterin_4a"/>
    <property type="match status" value="1"/>
</dbReference>
<dbReference type="CDD" id="cd00914">
    <property type="entry name" value="PCD_DCoH_subfamily_b"/>
    <property type="match status" value="1"/>
</dbReference>
<evidence type="ECO:0000256" key="1">
    <source>
        <dbReference type="ARBA" id="ARBA00001554"/>
    </source>
</evidence>
<evidence type="ECO:0000256" key="4">
    <source>
        <dbReference type="HAMAP-Rule" id="MF_00434"/>
    </source>
</evidence>
<comment type="catalytic activity">
    <reaction evidence="1 4">
        <text>(4aS,6R)-4a-hydroxy-L-erythro-5,6,7,8-tetrahydrobiopterin = (6R)-L-erythro-6,7-dihydrobiopterin + H2O</text>
        <dbReference type="Rhea" id="RHEA:11920"/>
        <dbReference type="ChEBI" id="CHEBI:15377"/>
        <dbReference type="ChEBI" id="CHEBI:15642"/>
        <dbReference type="ChEBI" id="CHEBI:43120"/>
        <dbReference type="EC" id="4.2.1.96"/>
    </reaction>
</comment>
<dbReference type="GO" id="GO:0008124">
    <property type="term" value="F:4-alpha-hydroxytetrahydrobiopterin dehydratase activity"/>
    <property type="evidence" value="ECO:0007669"/>
    <property type="project" value="UniProtKB-EC"/>
</dbReference>
<dbReference type="RefSeq" id="WP_377365837.1">
    <property type="nucleotide sequence ID" value="NZ_JBHTMN010000006.1"/>
</dbReference>
<gene>
    <name evidence="5" type="ORF">ACFQ45_04770</name>
</gene>
<dbReference type="SUPFAM" id="SSF55248">
    <property type="entry name" value="PCD-like"/>
    <property type="match status" value="1"/>
</dbReference>
<accession>A0ABW4AY99</accession>
<dbReference type="HAMAP" id="MF_00434">
    <property type="entry name" value="Pterin_4_alpha"/>
    <property type="match status" value="1"/>
</dbReference>
<dbReference type="InterPro" id="IPR001533">
    <property type="entry name" value="Pterin_deHydtase"/>
</dbReference>
<comment type="caution">
    <text evidence="5">The sequence shown here is derived from an EMBL/GenBank/DDBJ whole genome shotgun (WGS) entry which is preliminary data.</text>
</comment>
<dbReference type="InterPro" id="IPR036428">
    <property type="entry name" value="PCD_sf"/>
</dbReference>